<dbReference type="PANTHER" id="PTHR48055:SF55">
    <property type="entry name" value="PROTEIN KINASE DOMAIN-CONTAINING PROTEIN"/>
    <property type="match status" value="1"/>
</dbReference>
<evidence type="ECO:0000313" key="1">
    <source>
        <dbReference type="EMBL" id="KAK1418688.1"/>
    </source>
</evidence>
<dbReference type="AlphaFoldDB" id="A0AAD8KBR9"/>
<organism evidence="1 2">
    <name type="scientific">Tagetes erecta</name>
    <name type="common">African marigold</name>
    <dbReference type="NCBI Taxonomy" id="13708"/>
    <lineage>
        <taxon>Eukaryota</taxon>
        <taxon>Viridiplantae</taxon>
        <taxon>Streptophyta</taxon>
        <taxon>Embryophyta</taxon>
        <taxon>Tracheophyta</taxon>
        <taxon>Spermatophyta</taxon>
        <taxon>Magnoliopsida</taxon>
        <taxon>eudicotyledons</taxon>
        <taxon>Gunneridae</taxon>
        <taxon>Pentapetalae</taxon>
        <taxon>asterids</taxon>
        <taxon>campanulids</taxon>
        <taxon>Asterales</taxon>
        <taxon>Asteraceae</taxon>
        <taxon>Asteroideae</taxon>
        <taxon>Heliantheae alliance</taxon>
        <taxon>Tageteae</taxon>
        <taxon>Tagetes</taxon>
    </lineage>
</organism>
<gene>
    <name evidence="1" type="ORF">QVD17_27834</name>
</gene>
<dbReference type="GO" id="GO:0016020">
    <property type="term" value="C:membrane"/>
    <property type="evidence" value="ECO:0007669"/>
    <property type="project" value="TreeGrafter"/>
</dbReference>
<proteinExistence type="predicted"/>
<dbReference type="SUPFAM" id="SSF56112">
    <property type="entry name" value="Protein kinase-like (PK-like)"/>
    <property type="match status" value="1"/>
</dbReference>
<sequence length="134" mass="15335">MAVLINRFAEYGVGNEMTKEGDIYSFGILLLEMLTGRRPTDSIFKEGLNLHGYVKMVLPDRLMEIIEPVLLFTHMEPANGYNKDEARWLKRLEDGMSSLARIGLACSMESPRERMNMSNVIHELHHINAILQDN</sequence>
<dbReference type="Gene3D" id="1.10.510.10">
    <property type="entry name" value="Transferase(Phosphotransferase) domain 1"/>
    <property type="match status" value="1"/>
</dbReference>
<keyword evidence="2" id="KW-1185">Reference proteome</keyword>
<comment type="caution">
    <text evidence="1">The sequence shown here is derived from an EMBL/GenBank/DDBJ whole genome shotgun (WGS) entry which is preliminary data.</text>
</comment>
<dbReference type="EMBL" id="JAUHHV010000007">
    <property type="protein sequence ID" value="KAK1418688.1"/>
    <property type="molecule type" value="Genomic_DNA"/>
</dbReference>
<dbReference type="InterPro" id="IPR011009">
    <property type="entry name" value="Kinase-like_dom_sf"/>
</dbReference>
<reference evidence="1" key="1">
    <citation type="journal article" date="2023" name="bioRxiv">
        <title>Improved chromosome-level genome assembly for marigold (Tagetes erecta).</title>
        <authorList>
            <person name="Jiang F."/>
            <person name="Yuan L."/>
            <person name="Wang S."/>
            <person name="Wang H."/>
            <person name="Xu D."/>
            <person name="Wang A."/>
            <person name="Fan W."/>
        </authorList>
    </citation>
    <scope>NUCLEOTIDE SEQUENCE</scope>
    <source>
        <strain evidence="1">WSJ</strain>
        <tissue evidence="1">Leaf</tissue>
    </source>
</reference>
<accession>A0AAD8KBR9</accession>
<dbReference type="InterPro" id="IPR051564">
    <property type="entry name" value="LRR_receptor-like_kinase"/>
</dbReference>
<name>A0AAD8KBR9_TARER</name>
<protein>
    <submittedName>
        <fullName evidence="1">Uncharacterized protein</fullName>
    </submittedName>
</protein>
<dbReference type="PANTHER" id="PTHR48055">
    <property type="entry name" value="LEUCINE-RICH REPEAT RECEPTOR PROTEIN KINASE EMS1"/>
    <property type="match status" value="1"/>
</dbReference>
<dbReference type="Proteomes" id="UP001229421">
    <property type="component" value="Unassembled WGS sequence"/>
</dbReference>
<evidence type="ECO:0000313" key="2">
    <source>
        <dbReference type="Proteomes" id="UP001229421"/>
    </source>
</evidence>